<proteinExistence type="predicted"/>
<keyword evidence="3" id="KW-1185">Reference proteome</keyword>
<gene>
    <name evidence="2" type="ORF">HaLaN_17004</name>
</gene>
<sequence length="81" mass="8640">MSQRMLKELRNLTPWQWDTRALQHPPGAKSLSAFEKIDQAFLGSGGKTRSVSDAAAGVVSGAPVQGLKRAQRSPPAPAEAK</sequence>
<feature type="region of interest" description="Disordered" evidence="1">
    <location>
        <begin position="58"/>
        <end position="81"/>
    </location>
</feature>
<evidence type="ECO:0000256" key="1">
    <source>
        <dbReference type="SAM" id="MobiDB-lite"/>
    </source>
</evidence>
<evidence type="ECO:0000313" key="3">
    <source>
        <dbReference type="Proteomes" id="UP000485058"/>
    </source>
</evidence>
<feature type="non-terminal residue" evidence="2">
    <location>
        <position position="81"/>
    </location>
</feature>
<evidence type="ECO:0000313" key="2">
    <source>
        <dbReference type="EMBL" id="GFH19963.1"/>
    </source>
</evidence>
<reference evidence="2 3" key="1">
    <citation type="submission" date="2020-02" db="EMBL/GenBank/DDBJ databases">
        <title>Draft genome sequence of Haematococcus lacustris strain NIES-144.</title>
        <authorList>
            <person name="Morimoto D."/>
            <person name="Nakagawa S."/>
            <person name="Yoshida T."/>
            <person name="Sawayama S."/>
        </authorList>
    </citation>
    <scope>NUCLEOTIDE SEQUENCE [LARGE SCALE GENOMIC DNA]</scope>
    <source>
        <strain evidence="2 3">NIES-144</strain>
    </source>
</reference>
<comment type="caution">
    <text evidence="2">The sequence shown here is derived from an EMBL/GenBank/DDBJ whole genome shotgun (WGS) entry which is preliminary data.</text>
</comment>
<organism evidence="2 3">
    <name type="scientific">Haematococcus lacustris</name>
    <name type="common">Green alga</name>
    <name type="synonym">Haematococcus pluvialis</name>
    <dbReference type="NCBI Taxonomy" id="44745"/>
    <lineage>
        <taxon>Eukaryota</taxon>
        <taxon>Viridiplantae</taxon>
        <taxon>Chlorophyta</taxon>
        <taxon>core chlorophytes</taxon>
        <taxon>Chlorophyceae</taxon>
        <taxon>CS clade</taxon>
        <taxon>Chlamydomonadales</taxon>
        <taxon>Haematococcaceae</taxon>
        <taxon>Haematococcus</taxon>
    </lineage>
</organism>
<dbReference type="EMBL" id="BLLF01001549">
    <property type="protein sequence ID" value="GFH19963.1"/>
    <property type="molecule type" value="Genomic_DNA"/>
</dbReference>
<accession>A0A699ZBF7</accession>
<dbReference type="AlphaFoldDB" id="A0A699ZBF7"/>
<protein>
    <submittedName>
        <fullName evidence="2">Uncharacterized protein</fullName>
    </submittedName>
</protein>
<dbReference type="Proteomes" id="UP000485058">
    <property type="component" value="Unassembled WGS sequence"/>
</dbReference>
<name>A0A699ZBF7_HAELA</name>